<evidence type="ECO:0000313" key="5">
    <source>
        <dbReference type="Proteomes" id="UP001203410"/>
    </source>
</evidence>
<name>A0ABT0RVW0_9SPHN</name>
<dbReference type="Gene3D" id="3.20.20.140">
    <property type="entry name" value="Metal-dependent hydrolases"/>
    <property type="match status" value="1"/>
</dbReference>
<dbReference type="RefSeq" id="WP_249904456.1">
    <property type="nucleotide sequence ID" value="NZ_JAMGBA010000002.1"/>
</dbReference>
<accession>A0ABT0RVW0</accession>
<dbReference type="PANTHER" id="PTHR21240">
    <property type="entry name" value="2-AMINO-3-CARBOXYLMUCONATE-6-SEMIALDEHYDE DECARBOXYLASE"/>
    <property type="match status" value="1"/>
</dbReference>
<feature type="signal peptide" evidence="2">
    <location>
        <begin position="1"/>
        <end position="25"/>
    </location>
</feature>
<keyword evidence="1" id="KW-0456">Lyase</keyword>
<gene>
    <name evidence="4" type="ORF">LZ496_09870</name>
</gene>
<evidence type="ECO:0000313" key="4">
    <source>
        <dbReference type="EMBL" id="MCL6699086.1"/>
    </source>
</evidence>
<dbReference type="Pfam" id="PF04909">
    <property type="entry name" value="Amidohydro_2"/>
    <property type="match status" value="1"/>
</dbReference>
<sequence length="359" mass="38334">MRRRFARMIAGLAAATVLAISPANAQQSVPQTTTIAPLVDHHVHLGSAALSDQVDEMQKLDPSAFEHLSKDIFSRPTPADAIHILDEAGVKRAVLISTAYFFMLTPDPAEAARKMREENRFIVDTALSSNGRLIAFIAVNPLAANAREELKYWAGKPGVSGIKLHLGAAGFKASSPEQVAKLATFFTAAQEAHLPLLVHLRGGGAFPKAEVETFIDKVLSQAGDLPVQIAHGGGYAGADPATIGSLEAFDEAIARKAPGTKNLVFDISGVVLPEETAKALGSSDEQLKTFVGLMRKIGIERFVIGSDWPAIGRIAPYFALMREKLPVTDAEWAQLCNNLAPYLKATVASPSQTNLPSSH</sequence>
<keyword evidence="5" id="KW-1185">Reference proteome</keyword>
<dbReference type="InterPro" id="IPR006680">
    <property type="entry name" value="Amidohydro-rel"/>
</dbReference>
<evidence type="ECO:0000259" key="3">
    <source>
        <dbReference type="Pfam" id="PF04909"/>
    </source>
</evidence>
<dbReference type="Proteomes" id="UP001203410">
    <property type="component" value="Unassembled WGS sequence"/>
</dbReference>
<evidence type="ECO:0000256" key="1">
    <source>
        <dbReference type="ARBA" id="ARBA00023239"/>
    </source>
</evidence>
<reference evidence="4 5" key="1">
    <citation type="submission" date="2022-05" db="EMBL/GenBank/DDBJ databases">
        <authorList>
            <person name="Jo J.-H."/>
            <person name="Im W.-T."/>
        </authorList>
    </citation>
    <scope>NUCLEOTIDE SEQUENCE [LARGE SCALE GENOMIC DNA]</scope>
    <source>
        <strain evidence="4 5">NSE70-1</strain>
    </source>
</reference>
<feature type="chain" id="PRO_5045326399" evidence="2">
    <location>
        <begin position="26"/>
        <end position="359"/>
    </location>
</feature>
<dbReference type="EMBL" id="JAMGBA010000002">
    <property type="protein sequence ID" value="MCL6699086.1"/>
    <property type="molecule type" value="Genomic_DNA"/>
</dbReference>
<dbReference type="InterPro" id="IPR032465">
    <property type="entry name" value="ACMSD"/>
</dbReference>
<organism evidence="4 5">
    <name type="scientific">Sphingomonas caseinilyticus</name>
    <dbReference type="NCBI Taxonomy" id="2908205"/>
    <lineage>
        <taxon>Bacteria</taxon>
        <taxon>Pseudomonadati</taxon>
        <taxon>Pseudomonadota</taxon>
        <taxon>Alphaproteobacteria</taxon>
        <taxon>Sphingomonadales</taxon>
        <taxon>Sphingomonadaceae</taxon>
        <taxon>Sphingomonas</taxon>
    </lineage>
</organism>
<evidence type="ECO:0000256" key="2">
    <source>
        <dbReference type="SAM" id="SignalP"/>
    </source>
</evidence>
<comment type="caution">
    <text evidence="4">The sequence shown here is derived from an EMBL/GenBank/DDBJ whole genome shotgun (WGS) entry which is preliminary data.</text>
</comment>
<feature type="domain" description="Amidohydrolase-related" evidence="3">
    <location>
        <begin position="112"/>
        <end position="331"/>
    </location>
</feature>
<protein>
    <submittedName>
        <fullName evidence="4">Amidohydrolase</fullName>
    </submittedName>
</protein>
<proteinExistence type="predicted"/>
<keyword evidence="2" id="KW-0732">Signal</keyword>
<dbReference type="SUPFAM" id="SSF51556">
    <property type="entry name" value="Metallo-dependent hydrolases"/>
    <property type="match status" value="1"/>
</dbReference>
<dbReference type="PANTHER" id="PTHR21240:SF28">
    <property type="entry name" value="ISO-OROTATE DECARBOXYLASE (EUROFUNG)"/>
    <property type="match status" value="1"/>
</dbReference>
<dbReference type="InterPro" id="IPR032466">
    <property type="entry name" value="Metal_Hydrolase"/>
</dbReference>